<feature type="signal peptide" evidence="2">
    <location>
        <begin position="1"/>
        <end position="16"/>
    </location>
</feature>
<feature type="compositionally biased region" description="Polar residues" evidence="1">
    <location>
        <begin position="1659"/>
        <end position="1676"/>
    </location>
</feature>
<feature type="compositionally biased region" description="Polar residues" evidence="1">
    <location>
        <begin position="1011"/>
        <end position="1039"/>
    </location>
</feature>
<feature type="compositionally biased region" description="Polar residues" evidence="1">
    <location>
        <begin position="1080"/>
        <end position="1103"/>
    </location>
</feature>
<feature type="compositionally biased region" description="Low complexity" evidence="1">
    <location>
        <begin position="1446"/>
        <end position="1459"/>
    </location>
</feature>
<feature type="region of interest" description="Disordered" evidence="1">
    <location>
        <begin position="621"/>
        <end position="762"/>
    </location>
</feature>
<organism evidence="3 4">
    <name type="scientific">Thanatephorus cucumeris (strain AG1-IB / isolate 7/3/14)</name>
    <name type="common">Lettuce bottom rot fungus</name>
    <name type="synonym">Rhizoctonia solani</name>
    <dbReference type="NCBI Taxonomy" id="1108050"/>
    <lineage>
        <taxon>Eukaryota</taxon>
        <taxon>Fungi</taxon>
        <taxon>Dikarya</taxon>
        <taxon>Basidiomycota</taxon>
        <taxon>Agaricomycotina</taxon>
        <taxon>Agaricomycetes</taxon>
        <taxon>Cantharellales</taxon>
        <taxon>Ceratobasidiaceae</taxon>
        <taxon>Rhizoctonia</taxon>
        <taxon>Rhizoctonia solani AG-1</taxon>
    </lineage>
</organism>
<feature type="compositionally biased region" description="Acidic residues" evidence="1">
    <location>
        <begin position="288"/>
        <end position="297"/>
    </location>
</feature>
<feature type="region of interest" description="Disordered" evidence="1">
    <location>
        <begin position="280"/>
        <end position="307"/>
    </location>
</feature>
<protein>
    <submittedName>
        <fullName evidence="3">Proteophosphoglycan ppg4</fullName>
    </submittedName>
</protein>
<feature type="compositionally biased region" description="Low complexity" evidence="1">
    <location>
        <begin position="137"/>
        <end position="163"/>
    </location>
</feature>
<feature type="compositionally biased region" description="Pro residues" evidence="1">
    <location>
        <begin position="397"/>
        <end position="407"/>
    </location>
</feature>
<dbReference type="Proteomes" id="UP000059188">
    <property type="component" value="Unassembled WGS sequence"/>
</dbReference>
<feature type="compositionally biased region" description="Polar residues" evidence="1">
    <location>
        <begin position="233"/>
        <end position="244"/>
    </location>
</feature>
<keyword evidence="4" id="KW-1185">Reference proteome</keyword>
<feature type="compositionally biased region" description="Acidic residues" evidence="1">
    <location>
        <begin position="661"/>
        <end position="670"/>
    </location>
</feature>
<feature type="region of interest" description="Disordered" evidence="1">
    <location>
        <begin position="205"/>
        <end position="247"/>
    </location>
</feature>
<feature type="compositionally biased region" description="Basic and acidic residues" evidence="1">
    <location>
        <begin position="1461"/>
        <end position="1490"/>
    </location>
</feature>
<feature type="compositionally biased region" description="Polar residues" evidence="1">
    <location>
        <begin position="1048"/>
        <end position="1062"/>
    </location>
</feature>
<feature type="compositionally biased region" description="Polar residues" evidence="1">
    <location>
        <begin position="1635"/>
        <end position="1649"/>
    </location>
</feature>
<feature type="compositionally biased region" description="Low complexity" evidence="1">
    <location>
        <begin position="821"/>
        <end position="836"/>
    </location>
</feature>
<feature type="compositionally biased region" description="Pro residues" evidence="1">
    <location>
        <begin position="558"/>
        <end position="570"/>
    </location>
</feature>
<feature type="compositionally biased region" description="Acidic residues" evidence="1">
    <location>
        <begin position="1809"/>
        <end position="1839"/>
    </location>
</feature>
<evidence type="ECO:0000313" key="4">
    <source>
        <dbReference type="Proteomes" id="UP000059188"/>
    </source>
</evidence>
<feature type="compositionally biased region" description="Basic residues" evidence="1">
    <location>
        <begin position="1191"/>
        <end position="1202"/>
    </location>
</feature>
<feature type="compositionally biased region" description="Pro residues" evidence="1">
    <location>
        <begin position="1302"/>
        <end position="1315"/>
    </location>
</feature>
<feature type="region of interest" description="Disordered" evidence="1">
    <location>
        <begin position="1776"/>
        <end position="1906"/>
    </location>
</feature>
<keyword evidence="2" id="KW-0732">Signal</keyword>
<sequence length="2117" mass="224333">MSTSTMATVLCPSLVALDPVPCNDPSCSASHTHTPAFCDPCKAVHAQVHSSIHLASVGHRLRVEGPVAPVRCVVCCPLGQEPSAQFMFVGPEHYAVHARTSAHRARLSKLKPEPNVGMGRPSFDRPYASRASTSMVPPRSMTSPGPGSRPSSSMSFDGGVANAPPGPAPRQLDDTEYVLCALCHTVLPVPPVDLAFLHEHGKPANRVVSHSSDATVKDSRPRRRIKDDEDETSTVLTTTDPQAETETRKSLVLAHHNAHDTEHARRLRFPRFKEAWERRMKKQATIDGDPEPEEEEVHVEPEQPPASRAILSPGQIAASPSQLSLSSLSASPSVAVMGLDGEDVYETYGRALKALETRSAVGAPARAPPPPPPKKRDDDEESIVDWESRLRTSESPPQLPAYLPPRAPSSQSRSVSSASTTFSYDSMGRRYVRDDAGRAYRVDADGRMIMNGASVPVQIPSNLLPSLSPMSHSTDLDSEPDKLSLDERRGFREPGPPPPLPGKTASKFAEPGPPPPLPKVGSRTSSPAPAIVKPRTSSPLPPSAPAPKFSPAARPMPFNHPPPPRPPSAPIPRRAVSVSSTGNSQPYQPSPSPPPRLAFDTYGRVLKLGMLGWERDASGILQLGPQSNEGSVPASSAPPSTSSVMAPSAPASETSSQPSVQEEEEEEEEPPSPPRSPTPEPEPERSRAPSPIGTEIGVPRGVATVSAPQRYTLIPGRSETSSTPATSPPPSVTSHTRSSSSMSMRSSSQMGFASTGGFGAAASSQLGFAGTANSQLGFGGSTLNFGSGLEKGLVNGLGLETVPSHLASTLGGGSISRPSHGRSASASQGMRSSSAQPSFRTPEPVRSFSVSQPVRTTIVPARTEREAVPSTAGTSGNTPSSGATTTSYKPQSLYQTTGPTTRSTRPVVARKSTGEWSRLEEKEGQGAGSGSGPNSGGWKSRTQTPEVLPEEEAESSSESGDKSHSEASQLIREFSGKATTGPKVVEVPKAAAEEPKPVVGAPKAAFEPRVGSSSGHARVISRTSTLPSRTTARAVSSSPTPMPAPARNPSSSSMLANESIYATASRRAFSPTGRGFESSRAFTPTPAWNSLAPSSPHSQSTQSEVDEFGSFEAPGPEQSVEVLPFDEKQFLADLGFGITIPPPKVRSPLPSEEGSPVDERSPRGTEKSASSAKTSPASVKTKSPASAKGKSPVHVRDKKGKARAVESSDEEASDAEEEESLPPSPVKRRASAPFSRTVTTGRQATGPRQSLPASTPTPVPARVQTPPPVTPVHSAPQTSLPAQVTRRVTIRGPEPVSKLTSPAPPTPSTPAPRPSTPADKSSTPIDKPSRFVINPSTPVSRPAPLTRGSTIRARAPSPLQREFQAAPPPPPPAMSSVPPHIAAAIRSPVTQTPDSPIRLQEGASPKPALKTRRRARPMGSSVAGSVVSGYGRYAGSVVSGYEREGSVISGYDGGSVVSGYDDDRSVVSERLDDRSVVSGRGDDRSVVSEREDAESEVGPVRPSVTLPPALQLRALELTSPSSDAPSSIVTPLSPGTVQVLQSQGIRLEELISDESDQSIEAIAEHLVGMDLHEVLGSPQPIDIEVADRVDTGSGFTSPIAPPGAPSDAGSIFSRVGSRKPAPAMARFTAAPRLSTIRSETPGSTRTKNPPVTPPKASHVTPSRASHITPPKTTQPTRGFDNTPKSQRSARPGSSAIPVRPESPPDDVIEGRTQGRGPGSVFSRGPESSYSPQERPNLEWKLDLPQSSDPLTFQSLLGGMHSPEHGHFGLDSAAMFVGEDPNAEPDNEPLTPTSSVPRTNRQPLNAPDYGQDDGEEEYGAVDPEEEEGAEEEEEADEDEGLTSSDEGARTETADDDGLDHLTESIGEPFGLQAQADAPPHMEESFDSNRAQNGNMIGSGPLYSSPQVVSPPALPEGLDTQFIDHRIPEGQLPMTPNEMEVFQTYGGEMAMPEEVLVLQPVMCDACRAPMAASKWYEHASRSGHRRNAAHYAQWKFEHLTARYPDVDSRELWAQATRLDPRAALPTEYAFCEVCQVFLIRGDTDHFEGKKHLKCLKAIALRDADELESVRGSVSEEEDEPQYRPPMLASQRGVDWTQPRARSTAGASNALGHRAFPSGR</sequence>
<evidence type="ECO:0000313" key="3">
    <source>
        <dbReference type="EMBL" id="CEL54125.1"/>
    </source>
</evidence>
<feature type="region of interest" description="Disordered" evidence="1">
    <location>
        <begin position="458"/>
        <end position="599"/>
    </location>
</feature>
<feature type="compositionally biased region" description="Pro residues" evidence="1">
    <location>
        <begin position="1255"/>
        <end position="1270"/>
    </location>
</feature>
<feature type="compositionally biased region" description="Polar residues" evidence="1">
    <location>
        <begin position="1234"/>
        <end position="1254"/>
    </location>
</feature>
<feature type="compositionally biased region" description="Pro residues" evidence="1">
    <location>
        <begin position="671"/>
        <end position="680"/>
    </location>
</feature>
<feature type="compositionally biased region" description="Low complexity" evidence="1">
    <location>
        <begin position="409"/>
        <end position="426"/>
    </location>
</feature>
<feature type="region of interest" description="Disordered" evidence="1">
    <location>
        <begin position="809"/>
        <end position="1124"/>
    </location>
</feature>
<feature type="region of interest" description="Disordered" evidence="1">
    <location>
        <begin position="359"/>
        <end position="437"/>
    </location>
</feature>
<proteinExistence type="predicted"/>
<feature type="compositionally biased region" description="Low complexity" evidence="1">
    <location>
        <begin position="1167"/>
        <end position="1184"/>
    </location>
</feature>
<feature type="compositionally biased region" description="Low complexity" evidence="1">
    <location>
        <begin position="546"/>
        <end position="557"/>
    </location>
</feature>
<feature type="region of interest" description="Disordered" evidence="1">
    <location>
        <begin position="111"/>
        <end position="169"/>
    </location>
</feature>
<feature type="chain" id="PRO_5002126486" evidence="2">
    <location>
        <begin position="17"/>
        <end position="2117"/>
    </location>
</feature>
<feature type="region of interest" description="Disordered" evidence="1">
    <location>
        <begin position="1444"/>
        <end position="1505"/>
    </location>
</feature>
<feature type="compositionally biased region" description="Basic and acidic residues" evidence="1">
    <location>
        <begin position="479"/>
        <end position="492"/>
    </location>
</feature>
<feature type="region of interest" description="Disordered" evidence="1">
    <location>
        <begin position="1595"/>
        <end position="1734"/>
    </location>
</feature>
<feature type="compositionally biased region" description="Gly residues" evidence="1">
    <location>
        <begin position="925"/>
        <end position="935"/>
    </location>
</feature>
<feature type="compositionally biased region" description="Polar residues" evidence="1">
    <location>
        <begin position="1789"/>
        <end position="1802"/>
    </location>
</feature>
<name>A0A0B7F9D0_THACB</name>
<feature type="compositionally biased region" description="Low complexity" evidence="1">
    <location>
        <begin position="732"/>
        <end position="753"/>
    </location>
</feature>
<evidence type="ECO:0000256" key="1">
    <source>
        <dbReference type="SAM" id="MobiDB-lite"/>
    </source>
</evidence>
<feature type="compositionally biased region" description="Low complexity" evidence="1">
    <location>
        <begin position="631"/>
        <end position="660"/>
    </location>
</feature>
<feature type="compositionally biased region" description="Basic and acidic residues" evidence="1">
    <location>
        <begin position="1157"/>
        <end position="1166"/>
    </location>
</feature>
<feature type="compositionally biased region" description="Basic and acidic residues" evidence="1">
    <location>
        <begin position="427"/>
        <end position="437"/>
    </location>
</feature>
<accession>A0A0B7F9D0</accession>
<feature type="region of interest" description="Disordered" evidence="1">
    <location>
        <begin position="1137"/>
        <end position="1426"/>
    </location>
</feature>
<dbReference type="OrthoDB" id="3267206at2759"/>
<reference evidence="3 4" key="1">
    <citation type="submission" date="2014-11" db="EMBL/GenBank/DDBJ databases">
        <authorList>
            <person name="Wibberg Daniel"/>
        </authorList>
    </citation>
    <scope>NUCLEOTIDE SEQUENCE [LARGE SCALE GENOMIC DNA]</scope>
    <source>
        <strain evidence="3">Rhizoctonia solani AG1-IB 7/3/14</strain>
    </source>
</reference>
<feature type="compositionally biased region" description="Basic and acidic residues" evidence="1">
    <location>
        <begin position="1845"/>
        <end position="1861"/>
    </location>
</feature>
<feature type="compositionally biased region" description="Polar residues" evidence="1">
    <location>
        <begin position="871"/>
        <end position="904"/>
    </location>
</feature>
<feature type="region of interest" description="Disordered" evidence="1">
    <location>
        <begin position="2067"/>
        <end position="2117"/>
    </location>
</feature>
<evidence type="ECO:0000256" key="2">
    <source>
        <dbReference type="SAM" id="SignalP"/>
    </source>
</evidence>
<gene>
    <name evidence="3" type="primary">MUC2</name>
    <name evidence="3" type="ORF">RSOLAG1IB_06836</name>
</gene>
<dbReference type="EMBL" id="LN679114">
    <property type="protein sequence ID" value="CEL54125.1"/>
    <property type="molecule type" value="Genomic_DNA"/>
</dbReference>
<feature type="compositionally biased region" description="Low complexity" evidence="1">
    <location>
        <begin position="460"/>
        <end position="473"/>
    </location>
</feature>
<feature type="compositionally biased region" description="Acidic residues" evidence="1">
    <location>
        <begin position="1207"/>
        <end position="1220"/>
    </location>
</feature>
<feature type="compositionally biased region" description="Polar residues" evidence="1">
    <location>
        <begin position="1886"/>
        <end position="1906"/>
    </location>
</feature>